<evidence type="ECO:0000313" key="2">
    <source>
        <dbReference type="Proteomes" id="UP000720189"/>
    </source>
</evidence>
<proteinExistence type="predicted"/>
<sequence length="190" mass="21459">MESSPIAPTAGVQQSQSPSQFLESLSLCVHPDSQLLICFDEDCRHAISPNGSHPTDHLRDKHKIPLSRRKGLSKILATLNLKNPEQAAPLVDGSPEDKRLRSYDGFSCLYCKYRTINLTLIVRHYSQDLPRNTRGNLPGGQTLRHISSTCICKHGPLGHLEPTGLLNAMVDWSDRRYTWSGFERSRQDWR</sequence>
<organism evidence="1 2">
    <name type="scientific">Fusarium redolens</name>
    <dbReference type="NCBI Taxonomy" id="48865"/>
    <lineage>
        <taxon>Eukaryota</taxon>
        <taxon>Fungi</taxon>
        <taxon>Dikarya</taxon>
        <taxon>Ascomycota</taxon>
        <taxon>Pezizomycotina</taxon>
        <taxon>Sordariomycetes</taxon>
        <taxon>Hypocreomycetidae</taxon>
        <taxon>Hypocreales</taxon>
        <taxon>Nectriaceae</taxon>
        <taxon>Fusarium</taxon>
        <taxon>Fusarium redolens species complex</taxon>
    </lineage>
</organism>
<evidence type="ECO:0000313" key="1">
    <source>
        <dbReference type="EMBL" id="KAH7231819.1"/>
    </source>
</evidence>
<keyword evidence="2" id="KW-1185">Reference proteome</keyword>
<dbReference type="EMBL" id="JAGMUX010000020">
    <property type="protein sequence ID" value="KAH7231819.1"/>
    <property type="molecule type" value="Genomic_DNA"/>
</dbReference>
<dbReference type="GeneID" id="70215047"/>
<dbReference type="RefSeq" id="XP_046043756.1">
    <property type="nucleotide sequence ID" value="XM_046185093.1"/>
</dbReference>
<dbReference type="InterPro" id="IPR022698">
    <property type="entry name" value="OrsD"/>
</dbReference>
<reference evidence="1" key="1">
    <citation type="journal article" date="2021" name="Nat. Commun.">
        <title>Genetic determinants of endophytism in the Arabidopsis root mycobiome.</title>
        <authorList>
            <person name="Mesny F."/>
            <person name="Miyauchi S."/>
            <person name="Thiergart T."/>
            <person name="Pickel B."/>
            <person name="Atanasova L."/>
            <person name="Karlsson M."/>
            <person name="Huettel B."/>
            <person name="Barry K.W."/>
            <person name="Haridas S."/>
            <person name="Chen C."/>
            <person name="Bauer D."/>
            <person name="Andreopoulos W."/>
            <person name="Pangilinan J."/>
            <person name="LaButti K."/>
            <person name="Riley R."/>
            <person name="Lipzen A."/>
            <person name="Clum A."/>
            <person name="Drula E."/>
            <person name="Henrissat B."/>
            <person name="Kohler A."/>
            <person name="Grigoriev I.V."/>
            <person name="Martin F.M."/>
            <person name="Hacquard S."/>
        </authorList>
    </citation>
    <scope>NUCLEOTIDE SEQUENCE</scope>
    <source>
        <strain evidence="1">MPI-CAGE-AT-0023</strain>
    </source>
</reference>
<dbReference type="OrthoDB" id="5077519at2759"/>
<accession>A0A9P9G5N7</accession>
<protein>
    <submittedName>
        <fullName evidence="1">Uncharacterized protein</fullName>
    </submittedName>
</protein>
<name>A0A9P9G5N7_FUSRE</name>
<dbReference type="Proteomes" id="UP000720189">
    <property type="component" value="Unassembled WGS sequence"/>
</dbReference>
<dbReference type="AlphaFoldDB" id="A0A9P9G5N7"/>
<gene>
    <name evidence="1" type="ORF">BKA55DRAFT_195951</name>
</gene>
<comment type="caution">
    <text evidence="1">The sequence shown here is derived from an EMBL/GenBank/DDBJ whole genome shotgun (WGS) entry which is preliminary data.</text>
</comment>
<dbReference type="Pfam" id="PF12013">
    <property type="entry name" value="OrsD"/>
    <property type="match status" value="1"/>
</dbReference>